<keyword evidence="3" id="KW-1185">Reference proteome</keyword>
<organism evidence="2 3">
    <name type="scientific">Rhizobium rhododendri</name>
    <dbReference type="NCBI Taxonomy" id="2506430"/>
    <lineage>
        <taxon>Bacteria</taxon>
        <taxon>Pseudomonadati</taxon>
        <taxon>Pseudomonadota</taxon>
        <taxon>Alphaproteobacteria</taxon>
        <taxon>Hyphomicrobiales</taxon>
        <taxon>Rhizobiaceae</taxon>
        <taxon>Rhizobium/Agrobacterium group</taxon>
        <taxon>Rhizobium</taxon>
    </lineage>
</organism>
<accession>A0ABY8IPG6</accession>
<dbReference type="Gene3D" id="2.40.160.20">
    <property type="match status" value="1"/>
</dbReference>
<feature type="chain" id="PRO_5045387336" evidence="1">
    <location>
        <begin position="21"/>
        <end position="248"/>
    </location>
</feature>
<sequence length="248" mass="26125">MKKLLLAALVSTSLVSVAAAADMTPPMQPPAAVDNGMGFYIGSLSSVSFLKHTDFDILGVNINTKYDTGFYSALRGGYNFGSMGFVAPRVELEVGYGTASVDQHRVTGIGSFSSINSYGDANTIQGFVNGYLDIPLAPAGDTGMLSVFTPYVGGGVGAMNLKLRKQGVGGVGTLMDDSNTAFAYHLDAGVGINLQPIFSGSSLFEKTTLDIGYRYTAADNFDFTARDGTSSTTDFRSNAVTFGLRKQF</sequence>
<dbReference type="RefSeq" id="WP_142832180.1">
    <property type="nucleotide sequence ID" value="NZ_CP117268.1"/>
</dbReference>
<keyword evidence="1" id="KW-0732">Signal</keyword>
<dbReference type="SUPFAM" id="SSF56925">
    <property type="entry name" value="OMPA-like"/>
    <property type="match status" value="1"/>
</dbReference>
<geneLocation type="plasmid" evidence="2 3">
    <name>unnamed1</name>
</geneLocation>
<evidence type="ECO:0000313" key="2">
    <source>
        <dbReference type="EMBL" id="WFS25532.1"/>
    </source>
</evidence>
<evidence type="ECO:0000256" key="1">
    <source>
        <dbReference type="SAM" id="SignalP"/>
    </source>
</evidence>
<protein>
    <submittedName>
        <fullName evidence="2">Porin family protein</fullName>
    </submittedName>
</protein>
<keyword evidence="2" id="KW-0614">Plasmid</keyword>
<dbReference type="Proteomes" id="UP000318939">
    <property type="component" value="Plasmid unnamed1"/>
</dbReference>
<proteinExistence type="predicted"/>
<dbReference type="InterPro" id="IPR011250">
    <property type="entry name" value="OMP/PagP_B-barrel"/>
</dbReference>
<evidence type="ECO:0000313" key="3">
    <source>
        <dbReference type="Proteomes" id="UP000318939"/>
    </source>
</evidence>
<dbReference type="EMBL" id="CP117268">
    <property type="protein sequence ID" value="WFS25532.1"/>
    <property type="molecule type" value="Genomic_DNA"/>
</dbReference>
<reference evidence="2 3" key="1">
    <citation type="journal article" date="2019" name="Phytopathology">
        <title>A Novel Group of Rhizobium tumorigenes-Like Agrobacteria Associated with Crown Gall Disease of Rhododendron and Blueberry.</title>
        <authorList>
            <person name="Kuzmanovic N."/>
            <person name="Behrens P."/>
            <person name="Idczak E."/>
            <person name="Wagner S."/>
            <person name="Gotz M."/>
            <person name="Sproer C."/>
            <person name="Bunk B."/>
            <person name="Overmann J."/>
            <person name="Smalla K."/>
        </authorList>
    </citation>
    <scope>NUCLEOTIDE SEQUENCE [LARGE SCALE GENOMIC DNA]</scope>
    <source>
        <strain evidence="3">rho-6.2</strain>
    </source>
</reference>
<name>A0ABY8IPG6_9HYPH</name>
<feature type="signal peptide" evidence="1">
    <location>
        <begin position="1"/>
        <end position="20"/>
    </location>
</feature>
<gene>
    <name evidence="2" type="ORF">PR018_18280</name>
</gene>
<reference evidence="2 3" key="2">
    <citation type="journal article" date="2023" name="MicrobiologyOpen">
        <title>Genomics of the tumorigenes clade of the family Rhizobiaceae and description of Rhizobium rhododendri sp. nov.</title>
        <authorList>
            <person name="Kuzmanovic N."/>
            <person name="diCenzo G.C."/>
            <person name="Bunk B."/>
            <person name="Sproeer C."/>
            <person name="Fruehling A."/>
            <person name="Neumann-Schaal M."/>
            <person name="Overmann J."/>
            <person name="Smalla K."/>
        </authorList>
    </citation>
    <scope>NUCLEOTIDE SEQUENCE [LARGE SCALE GENOMIC DNA]</scope>
    <source>
        <strain evidence="3">rho-6.2</strain>
        <plasmid evidence="2 3">unnamed1</plasmid>
    </source>
</reference>